<feature type="chain" id="PRO_5004198000" description="PepSY domain-containing protein" evidence="2">
    <location>
        <begin position="20"/>
        <end position="537"/>
    </location>
</feature>
<evidence type="ECO:0000256" key="1">
    <source>
        <dbReference type="SAM" id="MobiDB-lite"/>
    </source>
</evidence>
<feature type="region of interest" description="Disordered" evidence="1">
    <location>
        <begin position="92"/>
        <end position="139"/>
    </location>
</feature>
<gene>
    <name evidence="3" type="ORF">SI859A1_01242</name>
</gene>
<keyword evidence="2" id="KW-0732">Signal</keyword>
<evidence type="ECO:0000313" key="3">
    <source>
        <dbReference type="EMBL" id="EAS49890.1"/>
    </source>
</evidence>
<proteinExistence type="predicted"/>
<evidence type="ECO:0008006" key="5">
    <source>
        <dbReference type="Google" id="ProtNLM"/>
    </source>
</evidence>
<dbReference type="EMBL" id="AAPJ01000003">
    <property type="protein sequence ID" value="EAS49890.1"/>
    <property type="molecule type" value="Genomic_DNA"/>
</dbReference>
<dbReference type="HOGENOM" id="CLU_506986_0_0_5"/>
<feature type="compositionally biased region" description="Low complexity" evidence="1">
    <location>
        <begin position="264"/>
        <end position="276"/>
    </location>
</feature>
<evidence type="ECO:0000313" key="4">
    <source>
        <dbReference type="Proteomes" id="UP000000321"/>
    </source>
</evidence>
<dbReference type="OrthoDB" id="7917381at2"/>
<keyword evidence="4" id="KW-1185">Reference proteome</keyword>
<feature type="compositionally biased region" description="Acidic residues" evidence="1">
    <location>
        <begin position="254"/>
        <end position="263"/>
    </location>
</feature>
<comment type="caution">
    <text evidence="3">The sequence shown here is derived from an EMBL/GenBank/DDBJ whole genome shotgun (WGS) entry which is preliminary data.</text>
</comment>
<feature type="compositionally biased region" description="Low complexity" evidence="1">
    <location>
        <begin position="157"/>
        <end position="169"/>
    </location>
</feature>
<dbReference type="BioCyc" id="AURANTIMONAS:SI859A1_01242-MONOMER"/>
<name>Q1YJ77_AURMS</name>
<feature type="compositionally biased region" description="Acidic residues" evidence="1">
    <location>
        <begin position="277"/>
        <end position="314"/>
    </location>
</feature>
<dbReference type="AlphaFoldDB" id="Q1YJ77"/>
<dbReference type="RefSeq" id="WP_009209103.1">
    <property type="nucleotide sequence ID" value="NZ_BBWP01000055.1"/>
</dbReference>
<reference evidence="3 4" key="1">
    <citation type="journal article" date="2008" name="Appl. Environ. Microbiol.">
        <title>Genomic insights into Mn(II) oxidation by the marine alphaproteobacterium Aurantimonas sp. strain SI85-9A1.</title>
        <authorList>
            <person name="Dick G.J."/>
            <person name="Podell S."/>
            <person name="Johnson H.A."/>
            <person name="Rivera-Espinoza Y."/>
            <person name="Bernier-Latmani R."/>
            <person name="McCarthy J.K."/>
            <person name="Torpey J.W."/>
            <person name="Clement B.G."/>
            <person name="Gaasterland T."/>
            <person name="Tebo B.M."/>
        </authorList>
    </citation>
    <scope>NUCLEOTIDE SEQUENCE [LARGE SCALE GENOMIC DNA]</scope>
    <source>
        <strain evidence="3 4">SI85-9A1</strain>
    </source>
</reference>
<feature type="signal peptide" evidence="2">
    <location>
        <begin position="1"/>
        <end position="19"/>
    </location>
</feature>
<feature type="region of interest" description="Disordered" evidence="1">
    <location>
        <begin position="157"/>
        <end position="405"/>
    </location>
</feature>
<evidence type="ECO:0000256" key="2">
    <source>
        <dbReference type="SAM" id="SignalP"/>
    </source>
</evidence>
<organism evidence="3 4">
    <name type="scientific">Aurantimonas manganoxydans (strain ATCC BAA-1229 / DSM 21871 / SI85-9A1)</name>
    <dbReference type="NCBI Taxonomy" id="287752"/>
    <lineage>
        <taxon>Bacteria</taxon>
        <taxon>Pseudomonadati</taxon>
        <taxon>Pseudomonadota</taxon>
        <taxon>Alphaproteobacteria</taxon>
        <taxon>Hyphomicrobiales</taxon>
        <taxon>Aurantimonadaceae</taxon>
        <taxon>Aurantimonas</taxon>
    </lineage>
</organism>
<dbReference type="Proteomes" id="UP000000321">
    <property type="component" value="Unassembled WGS sequence"/>
</dbReference>
<accession>Q1YJ77</accession>
<sequence>MKTIMLLGTTAALALPAFAAATAQEPDRAQCVPALTDGGFALTIRVEGEDGLFRLTCRDGSLVAVPADAVIGQALAPTADATSETAVKKIDASGEAAQSELGASEKLAEPPTELSAAPEGDASDMMASDGTPVPTAPDEQTVAKDAGTIIEDSVAAAQGATGETATAPEPESRASDTEAEDEDTRAPGTASAAINDLIGDTGNAGALGEASADPAQPDDQADIADVPGTDAAVEMDSHDSADANPQDDPMADAISEDDSDAEAGDAAMSGDMAADSLTDDAEDEDAADIIADSADDAASELDVDALDSPPEELTDTARNAAGVAGTMPQSSVTEAPQDAEPSGPATMAEEDGTAEMDKPAVAPEDAAPDGEVASPGEAKQADRLAATEDPAMDETNDAAAPQTSEPDMIAVPLAVIGSAELALPGAQFRSVAIREDGDQQVYALRGQMRSGRDVAVTVAEDGAVVKIDREILQEDVPERILRIAEALMPDAEILRVTLSNRDNYKSFFVFSGLDARGDGFELEIRSDGRSVAFDRPS</sequence>
<protein>
    <recommendedName>
        <fullName evidence="5">PepSY domain-containing protein</fullName>
    </recommendedName>
</protein>